<dbReference type="HOGENOM" id="CLU_2400510_0_0_1"/>
<organism evidence="2 3">
    <name type="scientific">Pisolithus microcarpus 441</name>
    <dbReference type="NCBI Taxonomy" id="765257"/>
    <lineage>
        <taxon>Eukaryota</taxon>
        <taxon>Fungi</taxon>
        <taxon>Dikarya</taxon>
        <taxon>Basidiomycota</taxon>
        <taxon>Agaricomycotina</taxon>
        <taxon>Agaricomycetes</taxon>
        <taxon>Agaricomycetidae</taxon>
        <taxon>Boletales</taxon>
        <taxon>Sclerodermatineae</taxon>
        <taxon>Pisolithaceae</taxon>
        <taxon>Pisolithus</taxon>
    </lineage>
</organism>
<evidence type="ECO:0000313" key="3">
    <source>
        <dbReference type="Proteomes" id="UP000054018"/>
    </source>
</evidence>
<dbReference type="AlphaFoldDB" id="A0A0C9ZFW2"/>
<gene>
    <name evidence="2" type="ORF">PISMIDRAFT_683895</name>
    <name evidence="1" type="ORF">PISMIDRAFT_690268</name>
</gene>
<dbReference type="EMBL" id="KN833796">
    <property type="protein sequence ID" value="KIK18838.1"/>
    <property type="molecule type" value="Genomic_DNA"/>
</dbReference>
<keyword evidence="3" id="KW-1185">Reference proteome</keyword>
<accession>A0A0C9ZFW2</accession>
<evidence type="ECO:0000313" key="2">
    <source>
        <dbReference type="EMBL" id="KIK18838.1"/>
    </source>
</evidence>
<reference evidence="3" key="2">
    <citation type="submission" date="2015-01" db="EMBL/GenBank/DDBJ databases">
        <title>Evolutionary Origins and Diversification of the Mycorrhizal Mutualists.</title>
        <authorList>
            <consortium name="DOE Joint Genome Institute"/>
            <consortium name="Mycorrhizal Genomics Consortium"/>
            <person name="Kohler A."/>
            <person name="Kuo A."/>
            <person name="Nagy L.G."/>
            <person name="Floudas D."/>
            <person name="Copeland A."/>
            <person name="Barry K.W."/>
            <person name="Cichocki N."/>
            <person name="Veneault-Fourrey C."/>
            <person name="LaButti K."/>
            <person name="Lindquist E.A."/>
            <person name="Lipzen A."/>
            <person name="Lundell T."/>
            <person name="Morin E."/>
            <person name="Murat C."/>
            <person name="Riley R."/>
            <person name="Ohm R."/>
            <person name="Sun H."/>
            <person name="Tunlid A."/>
            <person name="Henrissat B."/>
            <person name="Grigoriev I.V."/>
            <person name="Hibbett D.S."/>
            <person name="Martin F."/>
        </authorList>
    </citation>
    <scope>NUCLEOTIDE SEQUENCE [LARGE SCALE GENOMIC DNA]</scope>
    <source>
        <strain evidence="1 3">441</strain>
    </source>
</reference>
<dbReference type="EMBL" id="KN834192">
    <property type="protein sequence ID" value="KIK11555.1"/>
    <property type="molecule type" value="Genomic_DNA"/>
</dbReference>
<evidence type="ECO:0000313" key="1">
    <source>
        <dbReference type="EMBL" id="KIK11555.1"/>
    </source>
</evidence>
<reference evidence="2" key="3">
    <citation type="submission" date="2015-02" db="EMBL/GenBank/DDBJ databases">
        <title>Evolutionary Origins and Diversification of the Mycorrhizal Mutualists.</title>
        <authorList>
            <consortium name="DOE Joint Genome Institute"/>
            <consortium name="Mycorrhizal Genomics Consortium"/>
            <person name="Kohler A."/>
            <person name="Kuo A."/>
            <person name="Nagy L.G."/>
            <person name="Floudas D."/>
            <person name="Copeland A."/>
            <person name="Barry K.W."/>
            <person name="Cichocki N."/>
            <person name="Veneault-Fourrey C."/>
            <person name="LaButti K."/>
            <person name="Lindquist E.A."/>
            <person name="Lipzen A."/>
            <person name="Lundell T."/>
            <person name="Morin E."/>
            <person name="Murat C."/>
            <person name="Riley R."/>
            <person name="Ohm R."/>
            <person name="Sun H."/>
            <person name="Tunlid A."/>
            <person name="Henrissat B."/>
            <person name="Grigoriev I.V."/>
            <person name="Hibbett D.S."/>
            <person name="Martin F."/>
        </authorList>
    </citation>
    <scope>NUCLEOTIDE SEQUENCE</scope>
    <source>
        <strain evidence="2">441</strain>
    </source>
</reference>
<name>A0A0C9ZFW2_9AGAM</name>
<protein>
    <submittedName>
        <fullName evidence="2">Uncharacterized protein</fullName>
    </submittedName>
</protein>
<proteinExistence type="predicted"/>
<reference evidence="2 3" key="1">
    <citation type="submission" date="2014-04" db="EMBL/GenBank/DDBJ databases">
        <authorList>
            <consortium name="DOE Joint Genome Institute"/>
            <person name="Kuo A."/>
            <person name="Kohler A."/>
            <person name="Costa M.D."/>
            <person name="Nagy L.G."/>
            <person name="Floudas D."/>
            <person name="Copeland A."/>
            <person name="Barry K.W."/>
            <person name="Cichocki N."/>
            <person name="Veneault-Fourrey C."/>
            <person name="LaButti K."/>
            <person name="Lindquist E.A."/>
            <person name="Lipzen A."/>
            <person name="Lundell T."/>
            <person name="Morin E."/>
            <person name="Murat C."/>
            <person name="Sun H."/>
            <person name="Tunlid A."/>
            <person name="Henrissat B."/>
            <person name="Grigoriev I.V."/>
            <person name="Hibbett D.S."/>
            <person name="Martin F."/>
            <person name="Nordberg H.P."/>
            <person name="Cantor M.N."/>
            <person name="Hua S.X."/>
        </authorList>
    </citation>
    <scope>NUCLEOTIDE SEQUENCE [LARGE SCALE GENOMIC DNA]</scope>
    <source>
        <strain evidence="2 3">441</strain>
    </source>
</reference>
<sequence length="93" mass="10516">MYIITKNYQPKANGNVVLPSKKRAIHLLGTQVCCIAHSKVTAYCELAPQHFGRPFCIYQTTGNFYVRFMYVKYSLNRAPPHLALAVVLPNCGR</sequence>
<dbReference type="Proteomes" id="UP000054018">
    <property type="component" value="Unassembled WGS sequence"/>
</dbReference>